<dbReference type="InterPro" id="IPR029069">
    <property type="entry name" value="HotDog_dom_sf"/>
</dbReference>
<evidence type="ECO:0000313" key="4">
    <source>
        <dbReference type="Proteomes" id="UP001055219"/>
    </source>
</evidence>
<sequence>MASASSRVDAFALFVPVVVPLMLGGGGYAAYKVDWKTAITHFLTGPGRTSRILMLFFCWFNWKNLPFAWTFRVFYTIMYHHFIRKSPPLGPRALYKPMISTTRAPLLEIDYNLHKSNSTFFTDLDVSRSHLVSYLLRSTMRKLTHNTRSRLVLDPKTKEPVSGPLGILLGAVTCSFKKECPPFKQYEVWSRILCWDRKWLYVITHFVPKGTAKPTEWLDPGFRGVKVRSGQDATGGWERKIIATAISKYVFKVGRLTVNPALMLSDGGMLPERPGGWMSGEAQVGDESVDLSDVDLDKDGEWDWRRVEAERRRGMELGSRFHELDKAHDLFDGGSQGALRTAWPN</sequence>
<comment type="caution">
    <text evidence="3">The sequence shown here is derived from an EMBL/GenBank/DDBJ whole genome shotgun (WGS) entry which is preliminary data.</text>
</comment>
<keyword evidence="4" id="KW-1185">Reference proteome</keyword>
<gene>
    <name evidence="3" type="ORF">J7T54_004740</name>
</gene>
<reference evidence="3" key="2">
    <citation type="submission" date="2022-07" db="EMBL/GenBank/DDBJ databases">
        <authorList>
            <person name="Goncalves M.F.M."/>
            <person name="Hilario S."/>
            <person name="Van De Peer Y."/>
            <person name="Esteves A.C."/>
            <person name="Alves A."/>
        </authorList>
    </citation>
    <scope>NUCLEOTIDE SEQUENCE</scope>
    <source>
        <strain evidence="3">MUM 19.33</strain>
    </source>
</reference>
<dbReference type="AlphaFoldDB" id="A0A9P9Y619"/>
<keyword evidence="2" id="KW-1133">Transmembrane helix</keyword>
<keyword evidence="2" id="KW-0812">Transmembrane</keyword>
<evidence type="ECO:0000256" key="1">
    <source>
        <dbReference type="ARBA" id="ARBA00038476"/>
    </source>
</evidence>
<evidence type="ECO:0000256" key="2">
    <source>
        <dbReference type="SAM" id="Phobius"/>
    </source>
</evidence>
<protein>
    <recommendedName>
        <fullName evidence="5">Capsule polysaccharide biosynthesis protein</fullName>
    </recommendedName>
</protein>
<dbReference type="InterPro" id="IPR051490">
    <property type="entry name" value="THEM6_lcsJ_thioesterase"/>
</dbReference>
<dbReference type="Pfam" id="PF13279">
    <property type="entry name" value="4HBT_2"/>
    <property type="match status" value="1"/>
</dbReference>
<dbReference type="PANTHER" id="PTHR12475:SF4">
    <property type="entry name" value="PROTEIN THEM6"/>
    <property type="match status" value="1"/>
</dbReference>
<dbReference type="OrthoDB" id="265761at2759"/>
<organism evidence="3 4">
    <name type="scientific">Emericellopsis cladophorae</name>
    <dbReference type="NCBI Taxonomy" id="2686198"/>
    <lineage>
        <taxon>Eukaryota</taxon>
        <taxon>Fungi</taxon>
        <taxon>Dikarya</taxon>
        <taxon>Ascomycota</taxon>
        <taxon>Pezizomycotina</taxon>
        <taxon>Sordariomycetes</taxon>
        <taxon>Hypocreomycetidae</taxon>
        <taxon>Hypocreales</taxon>
        <taxon>Bionectriaceae</taxon>
        <taxon>Emericellopsis</taxon>
    </lineage>
</organism>
<proteinExistence type="inferred from homology"/>
<dbReference type="GeneID" id="75831226"/>
<evidence type="ECO:0000313" key="3">
    <source>
        <dbReference type="EMBL" id="KAI6784194.1"/>
    </source>
</evidence>
<dbReference type="Proteomes" id="UP001055219">
    <property type="component" value="Unassembled WGS sequence"/>
</dbReference>
<dbReference type="SUPFAM" id="SSF54637">
    <property type="entry name" value="Thioesterase/thiol ester dehydrase-isomerase"/>
    <property type="match status" value="1"/>
</dbReference>
<dbReference type="PANTHER" id="PTHR12475">
    <property type="match status" value="1"/>
</dbReference>
<feature type="transmembrane region" description="Helical" evidence="2">
    <location>
        <begin position="53"/>
        <end position="75"/>
    </location>
</feature>
<dbReference type="RefSeq" id="XP_051365050.1">
    <property type="nucleotide sequence ID" value="XM_051503426.1"/>
</dbReference>
<evidence type="ECO:0008006" key="5">
    <source>
        <dbReference type="Google" id="ProtNLM"/>
    </source>
</evidence>
<keyword evidence="2" id="KW-0472">Membrane</keyword>
<name>A0A9P9Y619_9HYPO</name>
<accession>A0A9P9Y619</accession>
<dbReference type="EMBL" id="JAGIXG020000005">
    <property type="protein sequence ID" value="KAI6784194.1"/>
    <property type="molecule type" value="Genomic_DNA"/>
</dbReference>
<reference evidence="3" key="1">
    <citation type="journal article" date="2021" name="J Fungi (Basel)">
        <title>Genomic and Metabolomic Analyses of the Marine Fungus Emericellopsis cladophorae: Insights into Saltwater Adaptability Mechanisms and Its Biosynthetic Potential.</title>
        <authorList>
            <person name="Goncalves M.F.M."/>
            <person name="Hilario S."/>
            <person name="Van de Peer Y."/>
            <person name="Esteves A.C."/>
            <person name="Alves A."/>
        </authorList>
    </citation>
    <scope>NUCLEOTIDE SEQUENCE</scope>
    <source>
        <strain evidence="3">MUM 19.33</strain>
    </source>
</reference>
<comment type="similarity">
    <text evidence="1">Belongs to the lcsJ thioesterase family.</text>
</comment>